<dbReference type="EMBL" id="MTKT01016398">
    <property type="protein sequence ID" value="OWM62592.1"/>
    <property type="molecule type" value="Genomic_DNA"/>
</dbReference>
<name>A0A218VRR7_PUNGR</name>
<evidence type="ECO:0000313" key="1">
    <source>
        <dbReference type="EMBL" id="OWM62592.1"/>
    </source>
</evidence>
<comment type="caution">
    <text evidence="1">The sequence shown here is derived from an EMBL/GenBank/DDBJ whole genome shotgun (WGS) entry which is preliminary data.</text>
</comment>
<evidence type="ECO:0000313" key="2">
    <source>
        <dbReference type="Proteomes" id="UP000197138"/>
    </source>
</evidence>
<reference evidence="2" key="1">
    <citation type="journal article" date="2017" name="Plant J.">
        <title>The pomegranate (Punica granatum L.) genome and the genomics of punicalagin biosynthesis.</title>
        <authorList>
            <person name="Qin G."/>
            <person name="Xu C."/>
            <person name="Ming R."/>
            <person name="Tang H."/>
            <person name="Guyot R."/>
            <person name="Kramer E.M."/>
            <person name="Hu Y."/>
            <person name="Yi X."/>
            <person name="Qi Y."/>
            <person name="Xu X."/>
            <person name="Gao Z."/>
            <person name="Pan H."/>
            <person name="Jian J."/>
            <person name="Tian Y."/>
            <person name="Yue Z."/>
            <person name="Xu Y."/>
        </authorList>
    </citation>
    <scope>NUCLEOTIDE SEQUENCE [LARGE SCALE GENOMIC DNA]</scope>
    <source>
        <strain evidence="2">cv. Dabenzi</strain>
    </source>
</reference>
<gene>
    <name evidence="1" type="ORF">CDL15_Pgr000023</name>
</gene>
<dbReference type="AlphaFoldDB" id="A0A218VRR7"/>
<sequence length="77" mass="8859">MSSRRGPGPVMTATSRSENDICPQRRMKVLVLRLQKYNKPFRISLLSSGILEDYQHVRGYITVDERAGIHFCLLPRV</sequence>
<organism evidence="1 2">
    <name type="scientific">Punica granatum</name>
    <name type="common">Pomegranate</name>
    <dbReference type="NCBI Taxonomy" id="22663"/>
    <lineage>
        <taxon>Eukaryota</taxon>
        <taxon>Viridiplantae</taxon>
        <taxon>Streptophyta</taxon>
        <taxon>Embryophyta</taxon>
        <taxon>Tracheophyta</taxon>
        <taxon>Spermatophyta</taxon>
        <taxon>Magnoliopsida</taxon>
        <taxon>eudicotyledons</taxon>
        <taxon>Gunneridae</taxon>
        <taxon>Pentapetalae</taxon>
        <taxon>rosids</taxon>
        <taxon>malvids</taxon>
        <taxon>Myrtales</taxon>
        <taxon>Lythraceae</taxon>
        <taxon>Punica</taxon>
    </lineage>
</organism>
<accession>A0A218VRR7</accession>
<dbReference type="Proteomes" id="UP000197138">
    <property type="component" value="Unassembled WGS sequence"/>
</dbReference>
<protein>
    <submittedName>
        <fullName evidence="1">Uncharacterized protein</fullName>
    </submittedName>
</protein>
<proteinExistence type="predicted"/>